<evidence type="ECO:0000259" key="7">
    <source>
        <dbReference type="PROSITE" id="PS51898"/>
    </source>
</evidence>
<keyword evidence="3 5" id="KW-0238">DNA-binding</keyword>
<organism evidence="9 10">
    <name type="scientific">Cupriavidus yeoncheonensis</name>
    <dbReference type="NCBI Taxonomy" id="1462994"/>
    <lineage>
        <taxon>Bacteria</taxon>
        <taxon>Pseudomonadati</taxon>
        <taxon>Pseudomonadota</taxon>
        <taxon>Betaproteobacteria</taxon>
        <taxon>Burkholderiales</taxon>
        <taxon>Burkholderiaceae</taxon>
        <taxon>Cupriavidus</taxon>
    </lineage>
</organism>
<dbReference type="InterPro" id="IPR013762">
    <property type="entry name" value="Integrase-like_cat_sf"/>
</dbReference>
<evidence type="ECO:0000256" key="1">
    <source>
        <dbReference type="ARBA" id="ARBA00008857"/>
    </source>
</evidence>
<dbReference type="PANTHER" id="PTHR30349">
    <property type="entry name" value="PHAGE INTEGRASE-RELATED"/>
    <property type="match status" value="1"/>
</dbReference>
<dbReference type="EMBL" id="CAJPUY010000007">
    <property type="protein sequence ID" value="CAG2140970.1"/>
    <property type="molecule type" value="Genomic_DNA"/>
</dbReference>
<dbReference type="AlphaFoldDB" id="A0A916IUP8"/>
<keyword evidence="10" id="KW-1185">Reference proteome</keyword>
<gene>
    <name evidence="9" type="primary">xerC_4</name>
    <name evidence="9" type="ORF">LMG31506_02439</name>
</gene>
<keyword evidence="2" id="KW-0229">DNA integration</keyword>
<keyword evidence="4" id="KW-0233">DNA recombination</keyword>
<dbReference type="Gene3D" id="3.30.160.390">
    <property type="entry name" value="Integrase, DNA-binding domain"/>
    <property type="match status" value="1"/>
</dbReference>
<evidence type="ECO:0000256" key="2">
    <source>
        <dbReference type="ARBA" id="ARBA00022908"/>
    </source>
</evidence>
<feature type="domain" description="Tyr recombinase" evidence="7">
    <location>
        <begin position="229"/>
        <end position="431"/>
    </location>
</feature>
<keyword evidence="6" id="KW-0175">Coiled coil</keyword>
<evidence type="ECO:0000259" key="8">
    <source>
        <dbReference type="PROSITE" id="PS51900"/>
    </source>
</evidence>
<feature type="domain" description="Core-binding (CB)" evidence="8">
    <location>
        <begin position="131"/>
        <end position="207"/>
    </location>
</feature>
<dbReference type="CDD" id="cd00796">
    <property type="entry name" value="INT_Rci_Hp1_C"/>
    <property type="match status" value="1"/>
</dbReference>
<proteinExistence type="inferred from homology"/>
<dbReference type="InterPro" id="IPR002104">
    <property type="entry name" value="Integrase_catalytic"/>
</dbReference>
<accession>A0A916IUP8</accession>
<dbReference type="InterPro" id="IPR038488">
    <property type="entry name" value="Integrase_DNA-bd_sf"/>
</dbReference>
<dbReference type="SUPFAM" id="SSF56349">
    <property type="entry name" value="DNA breaking-rejoining enzymes"/>
    <property type="match status" value="1"/>
</dbReference>
<dbReference type="InterPro" id="IPR010998">
    <property type="entry name" value="Integrase_recombinase_N"/>
</dbReference>
<reference evidence="9" key="1">
    <citation type="submission" date="2021-03" db="EMBL/GenBank/DDBJ databases">
        <authorList>
            <person name="Peeters C."/>
        </authorList>
    </citation>
    <scope>NUCLEOTIDE SEQUENCE</scope>
    <source>
        <strain evidence="9">LMG 31506</strain>
    </source>
</reference>
<sequence length="447" mass="49765">MVQRYGIDRDFVRERQREVAREVNQHGKAKAREWGDDQLRGFVLRCTPAGVLSFGVRFRRPDGSHGRKSIGDAAVMNPSEARTLARAALSAEDKAGDTPAEIAQRKRDREEAERKAAEEAAAAAKSITLDTFLSGAYAAFAEVHLKTAAKNIKRVRVNFANLLSRPLASITKQDIEDWRYAKLKTGVQPVSAERELNALRGVLTYAAESGLTAENPGAKVKAIKVEPRKVVRYLSDDEERRLRDALAARDSRIRMERGSANEWRRARGYEELPEITARYVDHVEPAVLLSLNSGLRLGELLKLAWSDLDLNVGTMTVRPTEAKSKKSRVVPLNREASEVLSAWRKQSPGKIVFAGPDDKPMGSFKTAWASVLRSAQIENLRWHDLRHAFASSLVMRGVDLNTLRELLGHADLKMVLRYAHLAPSHLHNAVALLDKPTKPGRTALKAI</sequence>
<dbReference type="Pfam" id="PF00589">
    <property type="entry name" value="Phage_integrase"/>
    <property type="match status" value="1"/>
</dbReference>
<dbReference type="PROSITE" id="PS51900">
    <property type="entry name" value="CB"/>
    <property type="match status" value="1"/>
</dbReference>
<dbReference type="InterPro" id="IPR050090">
    <property type="entry name" value="Tyrosine_recombinase_XerCD"/>
</dbReference>
<comment type="similarity">
    <text evidence="1">Belongs to the 'phage' integrase family.</text>
</comment>
<evidence type="ECO:0000256" key="6">
    <source>
        <dbReference type="SAM" id="Coils"/>
    </source>
</evidence>
<dbReference type="InterPro" id="IPR011010">
    <property type="entry name" value="DNA_brk_join_enz"/>
</dbReference>
<dbReference type="Gene3D" id="1.10.443.10">
    <property type="entry name" value="Intergrase catalytic core"/>
    <property type="match status" value="1"/>
</dbReference>
<dbReference type="Proteomes" id="UP000672934">
    <property type="component" value="Unassembled WGS sequence"/>
</dbReference>
<dbReference type="PANTHER" id="PTHR30349:SF41">
    <property type="entry name" value="INTEGRASE_RECOMBINASE PROTEIN MJ0367-RELATED"/>
    <property type="match status" value="1"/>
</dbReference>
<comment type="caution">
    <text evidence="9">The sequence shown here is derived from an EMBL/GenBank/DDBJ whole genome shotgun (WGS) entry which is preliminary data.</text>
</comment>
<dbReference type="GO" id="GO:0003677">
    <property type="term" value="F:DNA binding"/>
    <property type="evidence" value="ECO:0007669"/>
    <property type="project" value="UniProtKB-UniRule"/>
</dbReference>
<evidence type="ECO:0000313" key="10">
    <source>
        <dbReference type="Proteomes" id="UP000672934"/>
    </source>
</evidence>
<evidence type="ECO:0000256" key="5">
    <source>
        <dbReference type="PROSITE-ProRule" id="PRU01248"/>
    </source>
</evidence>
<evidence type="ECO:0000313" key="9">
    <source>
        <dbReference type="EMBL" id="CAG2140970.1"/>
    </source>
</evidence>
<dbReference type="GO" id="GO:0015074">
    <property type="term" value="P:DNA integration"/>
    <property type="evidence" value="ECO:0007669"/>
    <property type="project" value="UniProtKB-KW"/>
</dbReference>
<dbReference type="Gene3D" id="1.10.150.130">
    <property type="match status" value="1"/>
</dbReference>
<evidence type="ECO:0000256" key="3">
    <source>
        <dbReference type="ARBA" id="ARBA00023125"/>
    </source>
</evidence>
<dbReference type="PROSITE" id="PS51898">
    <property type="entry name" value="TYR_RECOMBINASE"/>
    <property type="match status" value="1"/>
</dbReference>
<protein>
    <submittedName>
        <fullName evidence="9">Tyrosine recombinase XerC</fullName>
    </submittedName>
</protein>
<feature type="coiled-coil region" evidence="6">
    <location>
        <begin position="100"/>
        <end position="127"/>
    </location>
</feature>
<dbReference type="InterPro" id="IPR044068">
    <property type="entry name" value="CB"/>
</dbReference>
<evidence type="ECO:0000256" key="4">
    <source>
        <dbReference type="ARBA" id="ARBA00023172"/>
    </source>
</evidence>
<name>A0A916IUP8_9BURK</name>
<dbReference type="GO" id="GO:0006310">
    <property type="term" value="P:DNA recombination"/>
    <property type="evidence" value="ECO:0007669"/>
    <property type="project" value="UniProtKB-KW"/>
</dbReference>